<keyword evidence="2 5" id="KW-0862">Zinc</keyword>
<evidence type="ECO:0000256" key="4">
    <source>
        <dbReference type="ARBA" id="ARBA00023242"/>
    </source>
</evidence>
<feature type="region of interest" description="Disordered" evidence="6">
    <location>
        <begin position="644"/>
        <end position="696"/>
    </location>
</feature>
<evidence type="ECO:0000256" key="6">
    <source>
        <dbReference type="SAM" id="MobiDB-lite"/>
    </source>
</evidence>
<feature type="DNA-binding region" description="DM" evidence="5">
    <location>
        <begin position="98"/>
        <end position="141"/>
    </location>
</feature>
<keyword evidence="4 5" id="KW-0539">Nucleus</keyword>
<feature type="domain" description="DM" evidence="7">
    <location>
        <begin position="98"/>
        <end position="141"/>
    </location>
</feature>
<feature type="region of interest" description="Disordered" evidence="6">
    <location>
        <begin position="588"/>
        <end position="618"/>
    </location>
</feature>
<evidence type="ECO:0000256" key="5">
    <source>
        <dbReference type="PROSITE-ProRule" id="PRU00070"/>
    </source>
</evidence>
<feature type="compositionally biased region" description="Polar residues" evidence="6">
    <location>
        <begin position="646"/>
        <end position="676"/>
    </location>
</feature>
<feature type="compositionally biased region" description="Polar residues" evidence="6">
    <location>
        <begin position="214"/>
        <end position="237"/>
    </location>
</feature>
<reference evidence="10" key="1">
    <citation type="submission" date="2017-02" db="UniProtKB">
        <authorList>
            <consortium name="WormBaseParasite"/>
        </authorList>
    </citation>
    <scope>IDENTIFICATION</scope>
</reference>
<dbReference type="GO" id="GO:0043565">
    <property type="term" value="F:sequence-specific DNA binding"/>
    <property type="evidence" value="ECO:0007669"/>
    <property type="project" value="InterPro"/>
</dbReference>
<dbReference type="OrthoDB" id="6099493at2759"/>
<dbReference type="WBParaSite" id="ASIM_0001248901-mRNA-1">
    <property type="protein sequence ID" value="ASIM_0001248901-mRNA-1"/>
    <property type="gene ID" value="ASIM_0001248901"/>
</dbReference>
<dbReference type="GO" id="GO:0006355">
    <property type="term" value="P:regulation of DNA-templated transcription"/>
    <property type="evidence" value="ECO:0007669"/>
    <property type="project" value="InterPro"/>
</dbReference>
<comment type="subcellular location">
    <subcellularLocation>
        <location evidence="5">Nucleus</location>
    </subcellularLocation>
</comment>
<gene>
    <name evidence="8" type="ORF">ASIM_LOCUS11955</name>
</gene>
<dbReference type="InterPro" id="IPR036407">
    <property type="entry name" value="DM_DNA-bd_sf"/>
</dbReference>
<dbReference type="Proteomes" id="UP000267096">
    <property type="component" value="Unassembled WGS sequence"/>
</dbReference>
<dbReference type="PROSITE" id="PS50809">
    <property type="entry name" value="DM_2"/>
    <property type="match status" value="1"/>
</dbReference>
<reference evidence="8 9" key="2">
    <citation type="submission" date="2018-11" db="EMBL/GenBank/DDBJ databases">
        <authorList>
            <consortium name="Pathogen Informatics"/>
        </authorList>
    </citation>
    <scope>NUCLEOTIDE SEQUENCE [LARGE SCALE GENOMIC DNA]</scope>
</reference>
<evidence type="ECO:0000256" key="1">
    <source>
        <dbReference type="ARBA" id="ARBA00022723"/>
    </source>
</evidence>
<name>A0A0M3JW46_ANISI</name>
<feature type="compositionally biased region" description="Low complexity" evidence="6">
    <location>
        <begin position="272"/>
        <end position="311"/>
    </location>
</feature>
<evidence type="ECO:0000313" key="8">
    <source>
        <dbReference type="EMBL" id="VDK46232.1"/>
    </source>
</evidence>
<evidence type="ECO:0000256" key="2">
    <source>
        <dbReference type="ARBA" id="ARBA00022833"/>
    </source>
</evidence>
<keyword evidence="1 5" id="KW-0479">Metal-binding</keyword>
<dbReference type="Gene3D" id="4.10.1040.10">
    <property type="entry name" value="DM DNA-binding domain"/>
    <property type="match status" value="1"/>
</dbReference>
<dbReference type="SMART" id="SM00301">
    <property type="entry name" value="DM"/>
    <property type="match status" value="1"/>
</dbReference>
<dbReference type="SUPFAM" id="SSF82927">
    <property type="entry name" value="Cysteine-rich DNA binding domain, (DM domain)"/>
    <property type="match status" value="1"/>
</dbReference>
<evidence type="ECO:0000259" key="7">
    <source>
        <dbReference type="PROSITE" id="PS50809"/>
    </source>
</evidence>
<accession>A0A0M3JW46</accession>
<keyword evidence="3 5" id="KW-0238">DNA-binding</keyword>
<dbReference type="GO" id="GO:0046872">
    <property type="term" value="F:metal ion binding"/>
    <property type="evidence" value="ECO:0007669"/>
    <property type="project" value="UniProtKB-KW"/>
</dbReference>
<evidence type="ECO:0000313" key="10">
    <source>
        <dbReference type="WBParaSite" id="ASIM_0001248901-mRNA-1"/>
    </source>
</evidence>
<evidence type="ECO:0000313" key="9">
    <source>
        <dbReference type="Proteomes" id="UP000267096"/>
    </source>
</evidence>
<protein>
    <submittedName>
        <fullName evidence="10">DM domain-containing protein</fullName>
    </submittedName>
</protein>
<proteinExistence type="predicted"/>
<feature type="region of interest" description="Disordered" evidence="6">
    <location>
        <begin position="214"/>
        <end position="315"/>
    </location>
</feature>
<dbReference type="PROSITE" id="PS40000">
    <property type="entry name" value="DM_1"/>
    <property type="match status" value="1"/>
</dbReference>
<dbReference type="AlphaFoldDB" id="A0A0M3JW46"/>
<feature type="compositionally biased region" description="Basic and acidic residues" evidence="6">
    <location>
        <begin position="247"/>
        <end position="259"/>
    </location>
</feature>
<dbReference type="Pfam" id="PF00751">
    <property type="entry name" value="DM"/>
    <property type="match status" value="1"/>
</dbReference>
<evidence type="ECO:0000256" key="3">
    <source>
        <dbReference type="ARBA" id="ARBA00023125"/>
    </source>
</evidence>
<organism evidence="10">
    <name type="scientific">Anisakis simplex</name>
    <name type="common">Herring worm</name>
    <dbReference type="NCBI Taxonomy" id="6269"/>
    <lineage>
        <taxon>Eukaryota</taxon>
        <taxon>Metazoa</taxon>
        <taxon>Ecdysozoa</taxon>
        <taxon>Nematoda</taxon>
        <taxon>Chromadorea</taxon>
        <taxon>Rhabditida</taxon>
        <taxon>Spirurina</taxon>
        <taxon>Ascaridomorpha</taxon>
        <taxon>Ascaridoidea</taxon>
        <taxon>Anisakidae</taxon>
        <taxon>Anisakis</taxon>
        <taxon>Anisakis simplex complex</taxon>
    </lineage>
</organism>
<sequence>MSLKIAVNVPLFADKYFSETISPITLSLTEPPIVVQAQLLTSDVDLAVDEVCDSPLVLAPADPKNVSTQKIVEKAVGEDVVKAQPNFGEKMPVRTLFCRKCEGHGKQVVLKGHASKCPYNNCSCKTCANVMSMRANAIIRRYRSRTSECGLVLKPVHFRNGNTRLRVFPKYIDDKECVSIPVEPSCERMDVCHRMQMSPNLHQGTTNIIDQSQATATECTSSPPIKTLSNTPSSNCSGAVRIKRHSREGIEHHNKRVESKSPSAEMAPIELTSTTSSNNDTISNNYRNSNSNNSDNANSDTNSDNNNANSSTCEMSSPLQHSAFLDASSFSSTSNPFVSLLLGSAQLPVTTPDNQVGLLSQGIFLPSVADEHLRWPNGVAAFSSVPFFHQQAKSMISSSHTPTSPITASTNNTSTGTLPDADLLAKLIRNSTLLNATSSTQQLFSRHTVNTSTRSSTLADDNKTDLCKSNKLTTDPHLSNNLFATQPSFYSTPFPPNAFNSLQLPYASPASYCCAPADRFYNIPTQGIIAPWIAQPSTLTHPHPSNQAAFLHPHAHHHHLSLDQEQSQHLNASTIGNHASLISTSHLYPNDAHSKLGSQSDGAQKSRKETSEIENIVVDSIEYDEDGIDNDADLNNDRVKRIESAANESSAPISSCARQPNTQVTAEETNQTNGDETASEGDNHNTSSNGNKPMDINVDELFPRTLKLTNEGRSRLLLNNPRYRHFLATVRKLENEMLNAEDIETL</sequence>
<dbReference type="InterPro" id="IPR001275">
    <property type="entry name" value="DM_DNA-bd"/>
</dbReference>
<dbReference type="EMBL" id="UYRR01031121">
    <property type="protein sequence ID" value="VDK46232.1"/>
    <property type="molecule type" value="Genomic_DNA"/>
</dbReference>
<keyword evidence="9" id="KW-1185">Reference proteome</keyword>
<dbReference type="GO" id="GO:0005634">
    <property type="term" value="C:nucleus"/>
    <property type="evidence" value="ECO:0007669"/>
    <property type="project" value="UniProtKB-SubCell"/>
</dbReference>